<reference evidence="1" key="1">
    <citation type="submission" date="2020-11" db="EMBL/GenBank/DDBJ databases">
        <authorList>
            <person name="Tran Van P."/>
        </authorList>
    </citation>
    <scope>NUCLEOTIDE SEQUENCE</scope>
</reference>
<name>A0A7R9G1X8_TIMSH</name>
<sequence length="150" mass="16949">MESSSDLPPVIVEPKDVLDLAECKDVTSKVKLEDNESNIIKQELLLSLTSGFPLIKEELKDELDFSEYMDVTSKVKIKGYESNFVKKELLPSTSAFSVNKEQLKIVMVNIRKMDASETHPPIIINLAEDDEKDDEEYDVEEVIATPLENS</sequence>
<accession>A0A7R9G1X8</accession>
<proteinExistence type="predicted"/>
<organism evidence="1">
    <name type="scientific">Timema shepardi</name>
    <name type="common">Walking stick</name>
    <dbReference type="NCBI Taxonomy" id="629360"/>
    <lineage>
        <taxon>Eukaryota</taxon>
        <taxon>Metazoa</taxon>
        <taxon>Ecdysozoa</taxon>
        <taxon>Arthropoda</taxon>
        <taxon>Hexapoda</taxon>
        <taxon>Insecta</taxon>
        <taxon>Pterygota</taxon>
        <taxon>Neoptera</taxon>
        <taxon>Polyneoptera</taxon>
        <taxon>Phasmatodea</taxon>
        <taxon>Timematodea</taxon>
        <taxon>Timematoidea</taxon>
        <taxon>Timematidae</taxon>
        <taxon>Timema</taxon>
    </lineage>
</organism>
<dbReference type="AlphaFoldDB" id="A0A7R9G1X8"/>
<gene>
    <name evidence="1" type="ORF">TSIB3V08_LOCUS6827</name>
</gene>
<protein>
    <submittedName>
        <fullName evidence="1">Uncharacterized protein</fullName>
    </submittedName>
</protein>
<evidence type="ECO:0000313" key="1">
    <source>
        <dbReference type="EMBL" id="CAD7262730.1"/>
    </source>
</evidence>
<dbReference type="EMBL" id="OC003040">
    <property type="protein sequence ID" value="CAD7262730.1"/>
    <property type="molecule type" value="Genomic_DNA"/>
</dbReference>